<sequence length="328" mass="34422">MRVLLLVVTCIGIVSAQPVSPFEAGYFGYGDRPVSLKEIRALYDAAALVTSNAALDLNTVVEADAKRDASADIATYLGFDTSTSSPISAATPETVVQITPTPRQLNRGPVTFPTEPPTNAPLPAVATTPISRSASADYNLVSNIANYVPANPTVNTLLPAPTLSPTGFTTGVPLPGYSAAVNPTVPSYSNIQSAQLAGSSLLPQYSTSALSQYSSLLSATPAPLTSSYAPSGLINSYLSAPYRSPAINLNELYVPSPTTTAQTGAYNPNSFVNSYPLPLGGQLTSSAGTIGRLYSQWDMDNSYPESIYLSRKFPRKKKTVDSEVGNPV</sequence>
<feature type="signal peptide" evidence="1">
    <location>
        <begin position="1"/>
        <end position="16"/>
    </location>
</feature>
<evidence type="ECO:0000313" key="2">
    <source>
        <dbReference type="EMBL" id="CAD7080912.1"/>
    </source>
</evidence>
<proteinExistence type="predicted"/>
<dbReference type="EMBL" id="LR899010">
    <property type="protein sequence ID" value="CAD7080912.1"/>
    <property type="molecule type" value="Genomic_DNA"/>
</dbReference>
<evidence type="ECO:0000256" key="1">
    <source>
        <dbReference type="SAM" id="SignalP"/>
    </source>
</evidence>
<feature type="chain" id="PRO_5030566493" evidence="1">
    <location>
        <begin position="17"/>
        <end position="328"/>
    </location>
</feature>
<protein>
    <submittedName>
        <fullName evidence="2">Uncharacterized protein</fullName>
    </submittedName>
</protein>
<dbReference type="AlphaFoldDB" id="A0A7R8UHF3"/>
<keyword evidence="3" id="KW-1185">Reference proteome</keyword>
<dbReference type="InParanoid" id="A0A7R8UHF3"/>
<organism evidence="2 3">
    <name type="scientific">Hermetia illucens</name>
    <name type="common">Black soldier fly</name>
    <dbReference type="NCBI Taxonomy" id="343691"/>
    <lineage>
        <taxon>Eukaryota</taxon>
        <taxon>Metazoa</taxon>
        <taxon>Ecdysozoa</taxon>
        <taxon>Arthropoda</taxon>
        <taxon>Hexapoda</taxon>
        <taxon>Insecta</taxon>
        <taxon>Pterygota</taxon>
        <taxon>Neoptera</taxon>
        <taxon>Endopterygota</taxon>
        <taxon>Diptera</taxon>
        <taxon>Brachycera</taxon>
        <taxon>Stratiomyomorpha</taxon>
        <taxon>Stratiomyidae</taxon>
        <taxon>Hermetiinae</taxon>
        <taxon>Hermetia</taxon>
    </lineage>
</organism>
<gene>
    <name evidence="2" type="ORF">HERILL_LOCUS4048</name>
</gene>
<dbReference type="OrthoDB" id="10655491at2759"/>
<evidence type="ECO:0000313" key="3">
    <source>
        <dbReference type="Proteomes" id="UP000594454"/>
    </source>
</evidence>
<dbReference type="Proteomes" id="UP000594454">
    <property type="component" value="Chromosome 2"/>
</dbReference>
<accession>A0A7R8UHF3</accession>
<name>A0A7R8UHF3_HERIL</name>
<keyword evidence="1" id="KW-0732">Signal</keyword>
<reference evidence="2 3" key="1">
    <citation type="submission" date="2020-11" db="EMBL/GenBank/DDBJ databases">
        <authorList>
            <person name="Wallbank WR R."/>
            <person name="Pardo Diaz C."/>
            <person name="Kozak K."/>
            <person name="Martin S."/>
            <person name="Jiggins C."/>
            <person name="Moest M."/>
            <person name="Warren A I."/>
            <person name="Generalovic N T."/>
            <person name="Byers J.R.P. K."/>
            <person name="Montejo-Kovacevich G."/>
            <person name="Yen C E."/>
        </authorList>
    </citation>
    <scope>NUCLEOTIDE SEQUENCE [LARGE SCALE GENOMIC DNA]</scope>
</reference>